<dbReference type="InterPro" id="IPR015943">
    <property type="entry name" value="WD40/YVTN_repeat-like_dom_sf"/>
</dbReference>
<dbReference type="Pfam" id="PF07676">
    <property type="entry name" value="PD40"/>
    <property type="match status" value="4"/>
</dbReference>
<reference evidence="5" key="1">
    <citation type="submission" date="2023-02" db="EMBL/GenBank/DDBJ databases">
        <title>Actinokineospora globicatena NBRC 15670.</title>
        <authorList>
            <person name="Ichikawa N."/>
            <person name="Sato H."/>
            <person name="Tonouchi N."/>
        </authorList>
    </citation>
    <scope>NUCLEOTIDE SEQUENCE</scope>
    <source>
        <strain evidence="5">NBRC 15670</strain>
    </source>
</reference>
<protein>
    <recommendedName>
        <fullName evidence="4">DUF11 domain-containing protein</fullName>
    </recommendedName>
</protein>
<dbReference type="PANTHER" id="PTHR38340:SF1">
    <property type="entry name" value="S-LAYER PROTEIN"/>
    <property type="match status" value="1"/>
</dbReference>
<feature type="region of interest" description="Disordered" evidence="3">
    <location>
        <begin position="538"/>
        <end position="571"/>
    </location>
</feature>
<dbReference type="Gene3D" id="2.120.10.30">
    <property type="entry name" value="TolB, C-terminal domain"/>
    <property type="match status" value="1"/>
</dbReference>
<dbReference type="Pfam" id="PF01345">
    <property type="entry name" value="DUF11"/>
    <property type="match status" value="1"/>
</dbReference>
<evidence type="ECO:0000256" key="1">
    <source>
        <dbReference type="ARBA" id="ARBA00004613"/>
    </source>
</evidence>
<dbReference type="Proteomes" id="UP001165042">
    <property type="component" value="Unassembled WGS sequence"/>
</dbReference>
<dbReference type="GO" id="GO:0005509">
    <property type="term" value="F:calcium ion binding"/>
    <property type="evidence" value="ECO:0007669"/>
    <property type="project" value="InterPro"/>
</dbReference>
<feature type="compositionally biased region" description="Polar residues" evidence="3">
    <location>
        <begin position="35"/>
        <end position="45"/>
    </location>
</feature>
<evidence type="ECO:0000256" key="2">
    <source>
        <dbReference type="ARBA" id="ARBA00022525"/>
    </source>
</evidence>
<dbReference type="InterPro" id="IPR011042">
    <property type="entry name" value="6-blade_b-propeller_TolB-like"/>
</dbReference>
<dbReference type="EMBL" id="BSSD01000001">
    <property type="protein sequence ID" value="GLW90012.1"/>
    <property type="molecule type" value="Genomic_DNA"/>
</dbReference>
<name>A0A9W6QID0_9PSEU</name>
<sequence length="583" mass="57797">MTAGAPAQAAFPGVNGKIYLRISGEVHTVDPDGGNPTQLTSTGGTASEPRVNGDGTKVAFLGTQSGSRQVYTMDPDGTGVTQVTTGSAAFGNSLAWSPAGDRLVYVAGGYITTIDPDGTDPFSLGVSGTSMSWSPDGTKIAYIGTGNIHTINTDGTGDTAVTSVNLTQAAAEPDWSPDGTKIAFTISRIGFPSQIHTIDATGANLTNLSNNGENEFSPVWSPDGAKIIAFRQGYGLLSMNTDGTGKSIIYSNTGAVPTDWSISTTPPGADVSVSVSDSADPVALGGDPYTYTVTVANAGPTGATGLTVSTTLSGANRTINSAVSSQGSCAVSAPTVSCTLGAVAASGSATVTISATPSATGTITATSTVSATETDPNSGNNTAAQSTTVNNALGCTITGTPGNDTLNGTNGADVICGLGGDDIINGGNNNDTIYGGADDDDIDGGNGDDTIHAGTGDDTIDGGNSDDILHGGDGDDVMGGGNGADYLYGEAGNDTNYGETFLGSLLYLFDNGNDHIYGGPGNDDLDGQNGNDTIVDHDGTDTMSGSNGNDTIDVQDGVGGDTANGGLGSDTCVVDGGDTTSSC</sequence>
<dbReference type="PANTHER" id="PTHR38340">
    <property type="entry name" value="S-LAYER PROTEIN"/>
    <property type="match status" value="1"/>
</dbReference>
<evidence type="ECO:0000259" key="4">
    <source>
        <dbReference type="Pfam" id="PF01345"/>
    </source>
</evidence>
<feature type="domain" description="DUF11" evidence="4">
    <location>
        <begin position="272"/>
        <end position="385"/>
    </location>
</feature>
<dbReference type="Gene3D" id="2.150.10.10">
    <property type="entry name" value="Serralysin-like metalloprotease, C-terminal"/>
    <property type="match status" value="3"/>
</dbReference>
<feature type="compositionally biased region" description="Gly residues" evidence="3">
    <location>
        <begin position="557"/>
        <end position="568"/>
    </location>
</feature>
<feature type="compositionally biased region" description="Polar residues" evidence="3">
    <location>
        <begin position="541"/>
        <end position="552"/>
    </location>
</feature>
<proteinExistence type="predicted"/>
<dbReference type="InterPro" id="IPR011049">
    <property type="entry name" value="Serralysin-like_metalloprot_C"/>
</dbReference>
<dbReference type="InterPro" id="IPR050557">
    <property type="entry name" value="RTX_toxin/Mannuronan_C5-epim"/>
</dbReference>
<gene>
    <name evidence="5" type="ORF">Aglo03_08280</name>
</gene>
<keyword evidence="2" id="KW-0964">Secreted</keyword>
<evidence type="ECO:0000256" key="3">
    <source>
        <dbReference type="SAM" id="MobiDB-lite"/>
    </source>
</evidence>
<accession>A0A9W6QID0</accession>
<feature type="region of interest" description="Disordered" evidence="3">
    <location>
        <begin position="27"/>
        <end position="53"/>
    </location>
</feature>
<comment type="subcellular location">
    <subcellularLocation>
        <location evidence="1">Secreted</location>
    </subcellularLocation>
</comment>
<dbReference type="GO" id="GO:0005576">
    <property type="term" value="C:extracellular region"/>
    <property type="evidence" value="ECO:0007669"/>
    <property type="project" value="UniProtKB-SubCell"/>
</dbReference>
<dbReference type="InterPro" id="IPR011659">
    <property type="entry name" value="WD40"/>
</dbReference>
<dbReference type="SUPFAM" id="SSF51120">
    <property type="entry name" value="beta-Roll"/>
    <property type="match status" value="2"/>
</dbReference>
<dbReference type="Pfam" id="PF00353">
    <property type="entry name" value="HemolysinCabind"/>
    <property type="match status" value="4"/>
</dbReference>
<dbReference type="SUPFAM" id="SSF69304">
    <property type="entry name" value="Tricorn protease N-terminal domain"/>
    <property type="match status" value="1"/>
</dbReference>
<comment type="caution">
    <text evidence="5">The sequence shown here is derived from an EMBL/GenBank/DDBJ whole genome shotgun (WGS) entry which is preliminary data.</text>
</comment>
<dbReference type="PRINTS" id="PR00313">
    <property type="entry name" value="CABNDNGRPT"/>
</dbReference>
<dbReference type="InterPro" id="IPR001434">
    <property type="entry name" value="OmcB-like_DUF11"/>
</dbReference>
<evidence type="ECO:0000313" key="5">
    <source>
        <dbReference type="EMBL" id="GLW90012.1"/>
    </source>
</evidence>
<keyword evidence="6" id="KW-1185">Reference proteome</keyword>
<dbReference type="AlphaFoldDB" id="A0A9W6QID0"/>
<organism evidence="5 6">
    <name type="scientific">Actinokineospora globicatena</name>
    <dbReference type="NCBI Taxonomy" id="103729"/>
    <lineage>
        <taxon>Bacteria</taxon>
        <taxon>Bacillati</taxon>
        <taxon>Actinomycetota</taxon>
        <taxon>Actinomycetes</taxon>
        <taxon>Pseudonocardiales</taxon>
        <taxon>Pseudonocardiaceae</taxon>
        <taxon>Actinokineospora</taxon>
    </lineage>
</organism>
<dbReference type="InterPro" id="IPR001343">
    <property type="entry name" value="Hemolysn_Ca-bd"/>
</dbReference>
<dbReference type="Gene3D" id="2.130.10.10">
    <property type="entry name" value="YVTN repeat-like/Quinoprotein amine dehydrogenase"/>
    <property type="match status" value="1"/>
</dbReference>
<evidence type="ECO:0000313" key="6">
    <source>
        <dbReference type="Proteomes" id="UP001165042"/>
    </source>
</evidence>